<dbReference type="GO" id="GO:0009007">
    <property type="term" value="F:site-specific DNA-methyltransferase (adenine-specific) activity"/>
    <property type="evidence" value="ECO:0007669"/>
    <property type="project" value="UniProtKB-EC"/>
</dbReference>
<evidence type="ECO:0000256" key="4">
    <source>
        <dbReference type="ARBA" id="ARBA00022679"/>
    </source>
</evidence>
<keyword evidence="6" id="KW-0680">Restriction system</keyword>
<dbReference type="EMBL" id="QPIZ01000012">
    <property type="protein sequence ID" value="RCW33863.1"/>
    <property type="molecule type" value="Genomic_DNA"/>
</dbReference>
<evidence type="ECO:0000256" key="8">
    <source>
        <dbReference type="SAM" id="Coils"/>
    </source>
</evidence>
<sequence>MAIKKSELYSSLWASCDELRGSMDASQYKDYVLVLLFMKYVSDKGDKLVDIPEGGSFYDMVKLKGQPDIGNQMNIIIGKLAGANSLNGIITVADFNDDEKLGKGKDKVDRLSNLIEIFENESLNFRSNRVENDDLLGDAYEYLMRHFATESGKSKGQFYTPAEVSRVMAKLIGIEQSQSPSETLYDMACGSGSLLLKAADEAPNGITIYGQEMDNATRALAVMNMWLHGHPDTEILQGNTIAEPLFLEKENSGLKKFDYAVANPPFSTKAWSNGLDEANDIYERFDGFGIPPQKNGDYAFLLHLLKSLKSKGKAAIIMPLGVLFRGNIESEIRRNIVKRGYIKGIIGLPDNLFYGTGIAACIIVLDKENAAQRKGIFMINAAKGFMKDGNKNRLRSQDIHKMVDTFTKQLKIPGYSRMVPFTEIADPKNDFNLNLPRYIDTQEEEDIQDIDAHLNGGIPQRDIDALSSFWEVYPNMKEDLFTPASREGYFELKTPAEEIRKIIFDHPDFKNFSGKMQNIFNAWQTQSIDNLRSLNKECHPKAVINHISENILDAYKDKGLHPGQKGLLDRYDIYQQLMDYWSETMQDDLYEIAAEGWEAGNILTRLTRKTKRGLKDIPGIDGLSGRLIPTGLMIEERLSEQKNAVDKLQNELDSTVAEMESMREEHGTEDGPLADALDDKGKITKASLNAALKEVDKSDKTQTAILKQYKKLMDKEATLKVDIKTALTELEEQLIQAYPPLTIEDIKEIVIEQKWMAEINRRINNEMEAISHRLTTRIKTLAERYQSTLPQLTNNVEHLKAKVEEHLKAMNYNW</sequence>
<dbReference type="InterPro" id="IPR003356">
    <property type="entry name" value="DNA_methylase_A-5"/>
</dbReference>
<evidence type="ECO:0000256" key="3">
    <source>
        <dbReference type="ARBA" id="ARBA00022603"/>
    </source>
</evidence>
<dbReference type="GO" id="GO:0032259">
    <property type="term" value="P:methylation"/>
    <property type="evidence" value="ECO:0007669"/>
    <property type="project" value="UniProtKB-KW"/>
</dbReference>
<dbReference type="InterPro" id="IPR002052">
    <property type="entry name" value="DNA_methylase_N6_adenine_CS"/>
</dbReference>
<dbReference type="InterPro" id="IPR051537">
    <property type="entry name" value="DNA_Adenine_Mtase"/>
</dbReference>
<feature type="domain" description="DNA methylase adenine-specific" evidence="9">
    <location>
        <begin position="132"/>
        <end position="446"/>
    </location>
</feature>
<dbReference type="InterPro" id="IPR022749">
    <property type="entry name" value="D12N6_MeTrfase_N"/>
</dbReference>
<dbReference type="GO" id="GO:0009307">
    <property type="term" value="P:DNA restriction-modification system"/>
    <property type="evidence" value="ECO:0007669"/>
    <property type="project" value="UniProtKB-KW"/>
</dbReference>
<keyword evidence="12" id="KW-1185">Reference proteome</keyword>
<dbReference type="SUPFAM" id="SSF53335">
    <property type="entry name" value="S-adenosyl-L-methionine-dependent methyltransferases"/>
    <property type="match status" value="1"/>
</dbReference>
<dbReference type="Gene3D" id="1.20.1260.30">
    <property type="match status" value="2"/>
</dbReference>
<accession>A0A368UZ52</accession>
<dbReference type="Gene3D" id="3.40.50.150">
    <property type="entry name" value="Vaccinia Virus protein VP39"/>
    <property type="match status" value="1"/>
</dbReference>
<dbReference type="PROSITE" id="PS00092">
    <property type="entry name" value="N6_MTASE"/>
    <property type="match status" value="1"/>
</dbReference>
<keyword evidence="3" id="KW-0489">Methyltransferase</keyword>
<dbReference type="InterPro" id="IPR038333">
    <property type="entry name" value="T1MK-like_N_sf"/>
</dbReference>
<dbReference type="Pfam" id="PF02384">
    <property type="entry name" value="N6_Mtase"/>
    <property type="match status" value="1"/>
</dbReference>
<dbReference type="PANTHER" id="PTHR42933">
    <property type="entry name" value="SLR6095 PROTEIN"/>
    <property type="match status" value="1"/>
</dbReference>
<dbReference type="PRINTS" id="PR00507">
    <property type="entry name" value="N12N6MTFRASE"/>
</dbReference>
<dbReference type="Pfam" id="PF12161">
    <property type="entry name" value="HsdM_N"/>
    <property type="match status" value="1"/>
</dbReference>
<dbReference type="InterPro" id="IPR029063">
    <property type="entry name" value="SAM-dependent_MTases_sf"/>
</dbReference>
<dbReference type="AlphaFoldDB" id="A0A368UZ52"/>
<protein>
    <recommendedName>
        <fullName evidence="2">site-specific DNA-methyltransferase (adenine-specific)</fullName>
        <ecNumber evidence="2">2.1.1.72</ecNumber>
    </recommendedName>
</protein>
<feature type="coiled-coil region" evidence="8">
    <location>
        <begin position="631"/>
        <end position="665"/>
    </location>
</feature>
<dbReference type="Proteomes" id="UP000252733">
    <property type="component" value="Unassembled WGS sequence"/>
</dbReference>
<name>A0A368UZ52_9BACT</name>
<comment type="similarity">
    <text evidence="1">Belongs to the N(4)/N(6)-methyltransferase family.</text>
</comment>
<dbReference type="GO" id="GO:0008170">
    <property type="term" value="F:N-methyltransferase activity"/>
    <property type="evidence" value="ECO:0007669"/>
    <property type="project" value="InterPro"/>
</dbReference>
<keyword evidence="5" id="KW-0949">S-adenosyl-L-methionine</keyword>
<dbReference type="EC" id="2.1.1.72" evidence="2"/>
<proteinExistence type="inferred from homology"/>
<feature type="coiled-coil region" evidence="8">
    <location>
        <begin position="782"/>
        <end position="809"/>
    </location>
</feature>
<evidence type="ECO:0000259" key="9">
    <source>
        <dbReference type="Pfam" id="PF02384"/>
    </source>
</evidence>
<gene>
    <name evidence="11" type="ORF">DFO77_11225</name>
</gene>
<keyword evidence="8" id="KW-0175">Coiled coil</keyword>
<evidence type="ECO:0000256" key="2">
    <source>
        <dbReference type="ARBA" id="ARBA00011900"/>
    </source>
</evidence>
<evidence type="ECO:0000256" key="1">
    <source>
        <dbReference type="ARBA" id="ARBA00006594"/>
    </source>
</evidence>
<evidence type="ECO:0000259" key="10">
    <source>
        <dbReference type="Pfam" id="PF12161"/>
    </source>
</evidence>
<evidence type="ECO:0000256" key="5">
    <source>
        <dbReference type="ARBA" id="ARBA00022691"/>
    </source>
</evidence>
<comment type="caution">
    <text evidence="11">The sequence shown here is derived from an EMBL/GenBank/DDBJ whole genome shotgun (WGS) entry which is preliminary data.</text>
</comment>
<dbReference type="GO" id="GO:0003677">
    <property type="term" value="F:DNA binding"/>
    <property type="evidence" value="ECO:0007669"/>
    <property type="project" value="InterPro"/>
</dbReference>
<reference evidence="11 12" key="1">
    <citation type="submission" date="2018-07" db="EMBL/GenBank/DDBJ databases">
        <title>Freshwater and sediment microbial communities from various areas in North America, analyzing microbe dynamics in response to fracking.</title>
        <authorList>
            <person name="Lamendella R."/>
        </authorList>
    </citation>
    <scope>NUCLEOTIDE SEQUENCE [LARGE SCALE GENOMIC DNA]</scope>
    <source>
        <strain evidence="11 12">160A</strain>
    </source>
</reference>
<dbReference type="RefSeq" id="WP_114437089.1">
    <property type="nucleotide sequence ID" value="NZ_QPIZ01000012.1"/>
</dbReference>
<organism evidence="11 12">
    <name type="scientific">Marinilabilia salmonicolor</name>
    <dbReference type="NCBI Taxonomy" id="989"/>
    <lineage>
        <taxon>Bacteria</taxon>
        <taxon>Pseudomonadati</taxon>
        <taxon>Bacteroidota</taxon>
        <taxon>Bacteroidia</taxon>
        <taxon>Marinilabiliales</taxon>
        <taxon>Marinilabiliaceae</taxon>
        <taxon>Marinilabilia</taxon>
    </lineage>
</organism>
<evidence type="ECO:0000313" key="11">
    <source>
        <dbReference type="EMBL" id="RCW33863.1"/>
    </source>
</evidence>
<comment type="catalytic activity">
    <reaction evidence="7">
        <text>a 2'-deoxyadenosine in DNA + S-adenosyl-L-methionine = an N(6)-methyl-2'-deoxyadenosine in DNA + S-adenosyl-L-homocysteine + H(+)</text>
        <dbReference type="Rhea" id="RHEA:15197"/>
        <dbReference type="Rhea" id="RHEA-COMP:12418"/>
        <dbReference type="Rhea" id="RHEA-COMP:12419"/>
        <dbReference type="ChEBI" id="CHEBI:15378"/>
        <dbReference type="ChEBI" id="CHEBI:57856"/>
        <dbReference type="ChEBI" id="CHEBI:59789"/>
        <dbReference type="ChEBI" id="CHEBI:90615"/>
        <dbReference type="ChEBI" id="CHEBI:90616"/>
        <dbReference type="EC" id="2.1.1.72"/>
    </reaction>
</comment>
<keyword evidence="4" id="KW-0808">Transferase</keyword>
<evidence type="ECO:0000256" key="6">
    <source>
        <dbReference type="ARBA" id="ARBA00022747"/>
    </source>
</evidence>
<dbReference type="PANTHER" id="PTHR42933:SF3">
    <property type="entry name" value="TYPE I RESTRICTION ENZYME MJAVIII METHYLASE SUBUNIT"/>
    <property type="match status" value="1"/>
</dbReference>
<evidence type="ECO:0000256" key="7">
    <source>
        <dbReference type="ARBA" id="ARBA00047942"/>
    </source>
</evidence>
<evidence type="ECO:0000313" key="12">
    <source>
        <dbReference type="Proteomes" id="UP000252733"/>
    </source>
</evidence>
<feature type="domain" description="N6 adenine-specific DNA methyltransferase N-terminal" evidence="10">
    <location>
        <begin position="10"/>
        <end position="118"/>
    </location>
</feature>